<dbReference type="Gene3D" id="2.60.120.620">
    <property type="entry name" value="q2cbj1_9rhob like domain"/>
    <property type="match status" value="1"/>
</dbReference>
<reference evidence="1 2" key="1">
    <citation type="submission" date="2020-08" db="EMBL/GenBank/DDBJ databases">
        <title>The genome sequence of type strain Novosphingobium flavum NBRC 111647.</title>
        <authorList>
            <person name="Liu Y."/>
        </authorList>
    </citation>
    <scope>NUCLEOTIDE SEQUENCE [LARGE SCALE GENOMIC DNA]</scope>
    <source>
        <strain evidence="1 2">NBRC 111647</strain>
    </source>
</reference>
<sequence>MNLDAESFAKDGFVLLRRAVDPEACMAFGQMVAMEYERLHDAGWRFAGAGRLSGHLNIRMGQDGRALLDAFRAALLDSFVARIAGEPVRLMHAVGNFNLPGSCAQDFHIDGSFNRPILIANLCLVPTDQTNGATELVAGSHLQDLSYWRFARDGWRNKVVAPATSPGDVLIRLSNLWHRGTPNRSAAGRPMAAFSFVPERFLAPDDALADLDGPITLFANKYYGRWRAAKEILAARLPVLDEALRQTSSLIASRHRGRAAK</sequence>
<evidence type="ECO:0000313" key="1">
    <source>
        <dbReference type="EMBL" id="MBC2664421.1"/>
    </source>
</evidence>
<dbReference type="Pfam" id="PF05721">
    <property type="entry name" value="PhyH"/>
    <property type="match status" value="1"/>
</dbReference>
<dbReference type="PANTHER" id="PTHR37563">
    <property type="entry name" value="PHYTANOYL-COA DIOXYGENASE FAMILY PROTEIN (AFU_ORTHOLOGUE AFUA_2G03330)"/>
    <property type="match status" value="1"/>
</dbReference>
<protein>
    <submittedName>
        <fullName evidence="1">Phytanoyl-CoA dioxygenase family protein</fullName>
    </submittedName>
</protein>
<proteinExistence type="predicted"/>
<dbReference type="GO" id="GO:0016706">
    <property type="term" value="F:2-oxoglutarate-dependent dioxygenase activity"/>
    <property type="evidence" value="ECO:0007669"/>
    <property type="project" value="UniProtKB-ARBA"/>
</dbReference>
<dbReference type="RefSeq" id="WP_185662673.1">
    <property type="nucleotide sequence ID" value="NZ_JACLAW010000002.1"/>
</dbReference>
<comment type="caution">
    <text evidence="1">The sequence shown here is derived from an EMBL/GenBank/DDBJ whole genome shotgun (WGS) entry which is preliminary data.</text>
</comment>
<name>A0A7X1KKD2_9SPHN</name>
<dbReference type="AlphaFoldDB" id="A0A7X1KKD2"/>
<keyword evidence="1" id="KW-0223">Dioxygenase</keyword>
<dbReference type="SUPFAM" id="SSF51197">
    <property type="entry name" value="Clavaminate synthase-like"/>
    <property type="match status" value="1"/>
</dbReference>
<accession>A0A7X1KKD2</accession>
<organism evidence="1 2">
    <name type="scientific">Novosphingobium flavum</name>
    <dbReference type="NCBI Taxonomy" id="1778672"/>
    <lineage>
        <taxon>Bacteria</taxon>
        <taxon>Pseudomonadati</taxon>
        <taxon>Pseudomonadota</taxon>
        <taxon>Alphaproteobacteria</taxon>
        <taxon>Sphingomonadales</taxon>
        <taxon>Sphingomonadaceae</taxon>
        <taxon>Novosphingobium</taxon>
    </lineage>
</organism>
<keyword evidence="1" id="KW-0560">Oxidoreductase</keyword>
<dbReference type="Proteomes" id="UP000566813">
    <property type="component" value="Unassembled WGS sequence"/>
</dbReference>
<dbReference type="InterPro" id="IPR051961">
    <property type="entry name" value="Fungal_Metabolite_Diox"/>
</dbReference>
<dbReference type="EMBL" id="JACLAW010000002">
    <property type="protein sequence ID" value="MBC2664421.1"/>
    <property type="molecule type" value="Genomic_DNA"/>
</dbReference>
<gene>
    <name evidence="1" type="ORF">H7F51_02690</name>
</gene>
<dbReference type="InterPro" id="IPR008775">
    <property type="entry name" value="Phytyl_CoA_dOase-like"/>
</dbReference>
<keyword evidence="2" id="KW-1185">Reference proteome</keyword>
<dbReference type="PANTHER" id="PTHR37563:SF2">
    <property type="entry name" value="PHYTANOYL-COA DIOXYGENASE FAMILY PROTEIN (AFU_ORTHOLOGUE AFUA_2G03330)"/>
    <property type="match status" value="1"/>
</dbReference>
<evidence type="ECO:0000313" key="2">
    <source>
        <dbReference type="Proteomes" id="UP000566813"/>
    </source>
</evidence>